<feature type="compositionally biased region" description="Polar residues" evidence="1">
    <location>
        <begin position="240"/>
        <end position="252"/>
    </location>
</feature>
<feature type="transmembrane region" description="Helical" evidence="2">
    <location>
        <begin position="81"/>
        <end position="104"/>
    </location>
</feature>
<evidence type="ECO:0000256" key="2">
    <source>
        <dbReference type="SAM" id="Phobius"/>
    </source>
</evidence>
<name>A0A6C0E3W0_9ZZZZ</name>
<sequence length="403" mass="45135">MDNSVVNFIIFLIFTGIYFTKIRSKATLQDYSSDAGVETYYNSINMSLLLYFVITLLSQLITNVIVIVNMCGGSFKSNLRYTALITFIPWILIFGIVIILLISFPNFKNAFSDVIGYYSVSTKANIILSELLNHSNKMKGEVETIANENMDGPPTISPTDTNVEKLNKLEKEIQNESSDLISEIFSNLSLLINKITPTNFNEYWNTLRPLMKPQYASLSDVQDKYCYLLADTSDFSDYLNKSRNPTTGNNMNAPESSVVPSAPPPPPPTDTVSESTPTKVLSSVTMLGGRKKYVKACMQKMMTGGTGETNLKIDGEAEFQVLKNYSDLKQQMLNLVIYRDNIGEAMWYIYTGLLLSTILKYNINNRGCVKSVTQIQSNLNNALTQQQQDQALAQAQQRVQTIS</sequence>
<feature type="transmembrane region" description="Helical" evidence="2">
    <location>
        <begin position="48"/>
        <end position="69"/>
    </location>
</feature>
<reference evidence="3" key="1">
    <citation type="journal article" date="2020" name="Nature">
        <title>Giant virus diversity and host interactions through global metagenomics.</title>
        <authorList>
            <person name="Schulz F."/>
            <person name="Roux S."/>
            <person name="Paez-Espino D."/>
            <person name="Jungbluth S."/>
            <person name="Walsh D.A."/>
            <person name="Denef V.J."/>
            <person name="McMahon K.D."/>
            <person name="Konstantinidis K.T."/>
            <person name="Eloe-Fadrosh E.A."/>
            <person name="Kyrpides N.C."/>
            <person name="Woyke T."/>
        </authorList>
    </citation>
    <scope>NUCLEOTIDE SEQUENCE</scope>
    <source>
        <strain evidence="3">GVMAG-M-3300023179-116</strain>
    </source>
</reference>
<keyword evidence="2" id="KW-0472">Membrane</keyword>
<organism evidence="3">
    <name type="scientific">viral metagenome</name>
    <dbReference type="NCBI Taxonomy" id="1070528"/>
    <lineage>
        <taxon>unclassified sequences</taxon>
        <taxon>metagenomes</taxon>
        <taxon>organismal metagenomes</taxon>
    </lineage>
</organism>
<dbReference type="AlphaFoldDB" id="A0A6C0E3W0"/>
<evidence type="ECO:0000313" key="3">
    <source>
        <dbReference type="EMBL" id="QHT23412.1"/>
    </source>
</evidence>
<proteinExistence type="predicted"/>
<evidence type="ECO:0000256" key="1">
    <source>
        <dbReference type="SAM" id="MobiDB-lite"/>
    </source>
</evidence>
<dbReference type="EMBL" id="MN739731">
    <property type="protein sequence ID" value="QHT23412.1"/>
    <property type="molecule type" value="Genomic_DNA"/>
</dbReference>
<accession>A0A6C0E3W0</accession>
<protein>
    <submittedName>
        <fullName evidence="3">Uncharacterized protein</fullName>
    </submittedName>
</protein>
<feature type="region of interest" description="Disordered" evidence="1">
    <location>
        <begin position="240"/>
        <end position="278"/>
    </location>
</feature>
<keyword evidence="2" id="KW-0812">Transmembrane</keyword>
<keyword evidence="2" id="KW-1133">Transmembrane helix</keyword>